<keyword evidence="2" id="KW-0560">Oxidoreductase</keyword>
<dbReference type="InterPro" id="IPR000626">
    <property type="entry name" value="Ubiquitin-like_dom"/>
</dbReference>
<dbReference type="Pfam" id="PF00240">
    <property type="entry name" value="ubiquitin"/>
    <property type="match status" value="1"/>
</dbReference>
<comment type="caution">
    <text evidence="5">The sequence shown here is derived from an EMBL/GenBank/DDBJ whole genome shotgun (WGS) entry which is preliminary data.</text>
</comment>
<dbReference type="PANTHER" id="PTHR43708:SF5">
    <property type="entry name" value="CONSERVED EXPRESSED OXIDOREDUCTASE (EUROFUNG)-RELATED"/>
    <property type="match status" value="1"/>
</dbReference>
<comment type="similarity">
    <text evidence="1">Belongs to the Gfo/Idh/MocA family.</text>
</comment>
<feature type="compositionally biased region" description="Low complexity" evidence="3">
    <location>
        <begin position="758"/>
        <end position="777"/>
    </location>
</feature>
<evidence type="ECO:0000256" key="1">
    <source>
        <dbReference type="ARBA" id="ARBA00010928"/>
    </source>
</evidence>
<dbReference type="Gene3D" id="3.10.20.90">
    <property type="entry name" value="Phosphatidylinositol 3-kinase Catalytic Subunit, Chain A, domain 1"/>
    <property type="match status" value="1"/>
</dbReference>
<dbReference type="SMART" id="SM00213">
    <property type="entry name" value="UBQ"/>
    <property type="match status" value="1"/>
</dbReference>
<gene>
    <name evidence="5" type="ORF">JR316_005969</name>
</gene>
<dbReference type="Pfam" id="PF01408">
    <property type="entry name" value="GFO_IDH_MocA"/>
    <property type="match status" value="1"/>
</dbReference>
<dbReference type="PROSITE" id="PS50053">
    <property type="entry name" value="UBIQUITIN_2"/>
    <property type="match status" value="1"/>
</dbReference>
<reference evidence="5" key="1">
    <citation type="submission" date="2021-02" db="EMBL/GenBank/DDBJ databases">
        <title>Psilocybe cubensis genome.</title>
        <authorList>
            <person name="Mckernan K.J."/>
            <person name="Crawford S."/>
            <person name="Trippe A."/>
            <person name="Kane L.T."/>
            <person name="Mclaughlin S."/>
        </authorList>
    </citation>
    <scope>NUCLEOTIDE SEQUENCE [LARGE SCALE GENOMIC DNA]</scope>
    <source>
        <strain evidence="5">MGC-MH-2018</strain>
    </source>
</reference>
<dbReference type="CDD" id="cd17039">
    <property type="entry name" value="Ubl_ubiquitin_like"/>
    <property type="match status" value="1"/>
</dbReference>
<evidence type="ECO:0000259" key="4">
    <source>
        <dbReference type="PROSITE" id="PS50053"/>
    </source>
</evidence>
<dbReference type="GO" id="GO:0000166">
    <property type="term" value="F:nucleotide binding"/>
    <property type="evidence" value="ECO:0007669"/>
    <property type="project" value="InterPro"/>
</dbReference>
<dbReference type="InterPro" id="IPR029071">
    <property type="entry name" value="Ubiquitin-like_domsf"/>
</dbReference>
<protein>
    <recommendedName>
        <fullName evidence="4">Ubiquitin-like domain-containing protein</fullName>
    </recommendedName>
</protein>
<evidence type="ECO:0000256" key="3">
    <source>
        <dbReference type="SAM" id="MobiDB-lite"/>
    </source>
</evidence>
<dbReference type="Pfam" id="PF02894">
    <property type="entry name" value="GFO_IDH_MocA_C"/>
    <property type="match status" value="1"/>
</dbReference>
<dbReference type="Gene3D" id="3.30.360.10">
    <property type="entry name" value="Dihydrodipicolinate Reductase, domain 2"/>
    <property type="match status" value="1"/>
</dbReference>
<feature type="region of interest" description="Disordered" evidence="3">
    <location>
        <begin position="752"/>
        <end position="777"/>
    </location>
</feature>
<dbReference type="SUPFAM" id="SSF54236">
    <property type="entry name" value="Ubiquitin-like"/>
    <property type="match status" value="1"/>
</dbReference>
<dbReference type="InterPro" id="IPR051317">
    <property type="entry name" value="Gfo/Idh/MocA_oxidoreduct"/>
</dbReference>
<dbReference type="AlphaFoldDB" id="A0A8H8CL45"/>
<dbReference type="OrthoDB" id="446809at2759"/>
<dbReference type="Gene3D" id="3.40.50.720">
    <property type="entry name" value="NAD(P)-binding Rossmann-like Domain"/>
    <property type="match status" value="1"/>
</dbReference>
<feature type="domain" description="Ubiquitin-like" evidence="4">
    <location>
        <begin position="386"/>
        <end position="459"/>
    </location>
</feature>
<dbReference type="PANTHER" id="PTHR43708">
    <property type="entry name" value="CONSERVED EXPRESSED OXIDOREDUCTASE (EUROFUNG)"/>
    <property type="match status" value="1"/>
</dbReference>
<evidence type="ECO:0000256" key="2">
    <source>
        <dbReference type="ARBA" id="ARBA00023002"/>
    </source>
</evidence>
<accession>A0A8H8CL45</accession>
<dbReference type="GO" id="GO:0016491">
    <property type="term" value="F:oxidoreductase activity"/>
    <property type="evidence" value="ECO:0007669"/>
    <property type="project" value="UniProtKB-KW"/>
</dbReference>
<dbReference type="InterPro" id="IPR000683">
    <property type="entry name" value="Gfo/Idh/MocA-like_OxRdtase_N"/>
</dbReference>
<feature type="compositionally biased region" description="Low complexity" evidence="3">
    <location>
        <begin position="466"/>
        <end position="475"/>
    </location>
</feature>
<dbReference type="EMBL" id="JAFIQS010000005">
    <property type="protein sequence ID" value="KAG5169413.1"/>
    <property type="molecule type" value="Genomic_DNA"/>
</dbReference>
<dbReference type="InterPro" id="IPR004104">
    <property type="entry name" value="Gfo/Idh/MocA-like_OxRdtase_C"/>
</dbReference>
<proteinExistence type="inferred from homology"/>
<organism evidence="5">
    <name type="scientific">Psilocybe cubensis</name>
    <name type="common">Psychedelic mushroom</name>
    <name type="synonym">Stropharia cubensis</name>
    <dbReference type="NCBI Taxonomy" id="181762"/>
    <lineage>
        <taxon>Eukaryota</taxon>
        <taxon>Fungi</taxon>
        <taxon>Dikarya</taxon>
        <taxon>Basidiomycota</taxon>
        <taxon>Agaricomycotina</taxon>
        <taxon>Agaricomycetes</taxon>
        <taxon>Agaricomycetidae</taxon>
        <taxon>Agaricales</taxon>
        <taxon>Agaricineae</taxon>
        <taxon>Strophariaceae</taxon>
        <taxon>Psilocybe</taxon>
    </lineage>
</organism>
<feature type="compositionally biased region" description="Pro residues" evidence="3">
    <location>
        <begin position="476"/>
        <end position="492"/>
    </location>
</feature>
<sequence>MTPINTCVLGVGLSGLTFHVPFVLALPELFNLHSVLERNPSTEGGKVKERFGVTTKIHRSIDDVVADPEIELVIVGTPNDTHYAFAKAALNAGKHVLVDKPVTATFEEAKELGALAKAKGLVLYPYQNRRWDADFFALKKLLAEPEASPHSLGALTEFESHHDRFRKGLKGTWKDVPSPGVGLTYDLGSHLIDQTLCLFGRPDRITAFIQNLRGIGSPDVDDCFTIFMHYNAGARNPYPLTAILRSHILSVRSPQLRYVVRGTKGTYTKFGVDVQEDQLKVISSPKAILEGQYGMEPDYLWGTIERIEADDTTVTRSKWPSIDAGCYTDLFRNLGGAIRNGEELTIKWDEAAAVIEMIELAHTSSKEGITRNDGSFVTLVATMSLVDIRVDLPTHSRSFTVKVSPSSSVLDVKEEIYHTCPGAPRTSGQRLIWRGRMLEDDEKIENLWKTEPRIVHLAVHPSAWSSPPTATQPQPQAQPPPQPRSQPPPIPIVPIHYTLNPTSNPGTWRNTTQSSNIPSLPRNALNYVYYQHRKALAALSSQMPIPAFNLYEASNEARDLAIYAVERSGFIWPAILDEPYPRGSWNPGAEYEIRQIDGGLFLHLKDVRPPTPMQQHAFKVLSVTFTLLTASVSSPPMMRTVDALSSTSVAGAPHLNELLQQFGMPPLRAAMNGDHGYPGDFVVQRDDGIVFRQIPIRPLLAPLMMLILRTSLLLYFVAPARTPVFGALILAWMLYEIWQPIRNGIQNGWGRNPGAGLNQGQQQQNVNDAPGNVVPNAVPAPGGPGVLPAAANVPVRPGPVGPVTLDLQAGALLDNLANLNIEEEQRMLNQTEGAPAAEPGLGHKITTFVSLFLTTLHPAIWNRRRVALRRREGVVRTEANARSRDGEATAAEERREELRAQFNRRPAWIQRYMERVVAEEWVDDSD</sequence>
<dbReference type="SUPFAM" id="SSF51735">
    <property type="entry name" value="NAD(P)-binding Rossmann-fold domains"/>
    <property type="match status" value="1"/>
</dbReference>
<name>A0A8H8CL45_PSICU</name>
<evidence type="ECO:0000313" key="5">
    <source>
        <dbReference type="EMBL" id="KAG5169413.1"/>
    </source>
</evidence>
<dbReference type="InterPro" id="IPR036291">
    <property type="entry name" value="NAD(P)-bd_dom_sf"/>
</dbReference>
<feature type="region of interest" description="Disordered" evidence="3">
    <location>
        <begin position="463"/>
        <end position="496"/>
    </location>
</feature>